<organism evidence="4 5">
    <name type="scientific">Artemisia annua</name>
    <name type="common">Sweet wormwood</name>
    <dbReference type="NCBI Taxonomy" id="35608"/>
    <lineage>
        <taxon>Eukaryota</taxon>
        <taxon>Viridiplantae</taxon>
        <taxon>Streptophyta</taxon>
        <taxon>Embryophyta</taxon>
        <taxon>Tracheophyta</taxon>
        <taxon>Spermatophyta</taxon>
        <taxon>Magnoliopsida</taxon>
        <taxon>eudicotyledons</taxon>
        <taxon>Gunneridae</taxon>
        <taxon>Pentapetalae</taxon>
        <taxon>asterids</taxon>
        <taxon>campanulids</taxon>
        <taxon>Asterales</taxon>
        <taxon>Asteraceae</taxon>
        <taxon>Asteroideae</taxon>
        <taxon>Anthemideae</taxon>
        <taxon>Artemisiinae</taxon>
        <taxon>Artemisia</taxon>
    </lineage>
</organism>
<evidence type="ECO:0000259" key="3">
    <source>
        <dbReference type="PROSITE" id="PS50102"/>
    </source>
</evidence>
<dbReference type="Proteomes" id="UP000245207">
    <property type="component" value="Unassembled WGS sequence"/>
</dbReference>
<dbReference type="OrthoDB" id="1673143at2759"/>
<dbReference type="InterPro" id="IPR000504">
    <property type="entry name" value="RRM_dom"/>
</dbReference>
<sequence>MQKPTNTHYNTTTHQNTNPGNKENDEDVGGWTKVARKQKNVRNEVDDTFRKPRENNFGGKSKLTDFDKVTKANAGSFFFTNFPETRDSSPLWKMFSHYGNVVDVYIAFKRNKMGSRFGFVRFKNMGIVGEFEKRLKGILIGDSKLVINLAKFSKTKDNGVAADDFPILKQEIHPNHKEIKRDFNHSIKEAILGPKKYPEPLRQLIKVDENKSIRSQHEKCWMGKAKNFQFLQNTWDIVSNNGLDGCKVKYVGGLSLLFQNGVQEMKHGKASMRIKCGYCNGSMT</sequence>
<accession>A0A2U1NUA0</accession>
<reference evidence="4 5" key="1">
    <citation type="journal article" date="2018" name="Mol. Plant">
        <title>The genome of Artemisia annua provides insight into the evolution of Asteraceae family and artemisinin biosynthesis.</title>
        <authorList>
            <person name="Shen Q."/>
            <person name="Zhang L."/>
            <person name="Liao Z."/>
            <person name="Wang S."/>
            <person name="Yan T."/>
            <person name="Shi P."/>
            <person name="Liu M."/>
            <person name="Fu X."/>
            <person name="Pan Q."/>
            <person name="Wang Y."/>
            <person name="Lv Z."/>
            <person name="Lu X."/>
            <person name="Zhang F."/>
            <person name="Jiang W."/>
            <person name="Ma Y."/>
            <person name="Chen M."/>
            <person name="Hao X."/>
            <person name="Li L."/>
            <person name="Tang Y."/>
            <person name="Lv G."/>
            <person name="Zhou Y."/>
            <person name="Sun X."/>
            <person name="Brodelius P.E."/>
            <person name="Rose J.K.C."/>
            <person name="Tang K."/>
        </authorList>
    </citation>
    <scope>NUCLEOTIDE SEQUENCE [LARGE SCALE GENOMIC DNA]</scope>
    <source>
        <strain evidence="5">cv. Huhao1</strain>
        <tissue evidence="4">Leaf</tissue>
    </source>
</reference>
<dbReference type="SMART" id="SM00360">
    <property type="entry name" value="RRM"/>
    <property type="match status" value="1"/>
</dbReference>
<keyword evidence="5" id="KW-1185">Reference proteome</keyword>
<feature type="domain" description="RRM" evidence="3">
    <location>
        <begin position="75"/>
        <end position="152"/>
    </location>
</feature>
<dbReference type="PROSITE" id="PS50102">
    <property type="entry name" value="RRM"/>
    <property type="match status" value="1"/>
</dbReference>
<dbReference type="Pfam" id="PF00076">
    <property type="entry name" value="RRM_1"/>
    <property type="match status" value="1"/>
</dbReference>
<name>A0A2U1NUA0_ARTAN</name>
<comment type="caution">
    <text evidence="4">The sequence shown here is derived from an EMBL/GenBank/DDBJ whole genome shotgun (WGS) entry which is preliminary data.</text>
</comment>
<dbReference type="GO" id="GO:0003723">
    <property type="term" value="F:RNA binding"/>
    <property type="evidence" value="ECO:0007669"/>
    <property type="project" value="UniProtKB-UniRule"/>
</dbReference>
<evidence type="ECO:0000313" key="5">
    <source>
        <dbReference type="Proteomes" id="UP000245207"/>
    </source>
</evidence>
<evidence type="ECO:0000313" key="4">
    <source>
        <dbReference type="EMBL" id="PWA77095.1"/>
    </source>
</evidence>
<feature type="region of interest" description="Disordered" evidence="2">
    <location>
        <begin position="1"/>
        <end position="30"/>
    </location>
</feature>
<dbReference type="EMBL" id="PKPP01002176">
    <property type="protein sequence ID" value="PWA77095.1"/>
    <property type="molecule type" value="Genomic_DNA"/>
</dbReference>
<proteinExistence type="predicted"/>
<gene>
    <name evidence="4" type="ORF">CTI12_AA228140</name>
</gene>
<dbReference type="InterPro" id="IPR035979">
    <property type="entry name" value="RBD_domain_sf"/>
</dbReference>
<evidence type="ECO:0000256" key="1">
    <source>
        <dbReference type="PROSITE-ProRule" id="PRU00176"/>
    </source>
</evidence>
<keyword evidence="1" id="KW-0694">RNA-binding</keyword>
<dbReference type="InterPro" id="IPR012677">
    <property type="entry name" value="Nucleotide-bd_a/b_plait_sf"/>
</dbReference>
<evidence type="ECO:0000256" key="2">
    <source>
        <dbReference type="SAM" id="MobiDB-lite"/>
    </source>
</evidence>
<dbReference type="AlphaFoldDB" id="A0A2U1NUA0"/>
<dbReference type="SUPFAM" id="SSF54928">
    <property type="entry name" value="RNA-binding domain, RBD"/>
    <property type="match status" value="1"/>
</dbReference>
<dbReference type="Gene3D" id="3.30.70.330">
    <property type="match status" value="1"/>
</dbReference>
<protein>
    <recommendedName>
        <fullName evidence="3">RRM domain-containing protein</fullName>
    </recommendedName>
</protein>
<feature type="compositionally biased region" description="Low complexity" evidence="2">
    <location>
        <begin position="1"/>
        <end position="18"/>
    </location>
</feature>